<evidence type="ECO:0000259" key="2">
    <source>
        <dbReference type="SMART" id="SM00101"/>
    </source>
</evidence>
<dbReference type="HOGENOM" id="CLU_1252142_0_0_1"/>
<dbReference type="EMBL" id="KI397486">
    <property type="protein sequence ID" value="ERM95468.1"/>
    <property type="molecule type" value="Genomic_DNA"/>
</dbReference>
<dbReference type="Pfam" id="PF00244">
    <property type="entry name" value="14-3-3"/>
    <property type="match status" value="1"/>
</dbReference>
<dbReference type="InterPro" id="IPR000308">
    <property type="entry name" value="14-3-3"/>
</dbReference>
<proteinExistence type="inferred from homology"/>
<feature type="domain" description="14-3-3" evidence="2">
    <location>
        <begin position="1"/>
        <end position="206"/>
    </location>
</feature>
<comment type="similarity">
    <text evidence="1">Belongs to the 14-3-3 family.</text>
</comment>
<organism evidence="3 4">
    <name type="scientific">Amborella trichopoda</name>
    <dbReference type="NCBI Taxonomy" id="13333"/>
    <lineage>
        <taxon>Eukaryota</taxon>
        <taxon>Viridiplantae</taxon>
        <taxon>Streptophyta</taxon>
        <taxon>Embryophyta</taxon>
        <taxon>Tracheophyta</taxon>
        <taxon>Spermatophyta</taxon>
        <taxon>Magnoliopsida</taxon>
        <taxon>Amborellales</taxon>
        <taxon>Amborellaceae</taxon>
        <taxon>Amborella</taxon>
    </lineage>
</organism>
<gene>
    <name evidence="3" type="ORF">AMTR_s00008p00261810</name>
</gene>
<protein>
    <recommendedName>
        <fullName evidence="2">14-3-3 domain-containing protein</fullName>
    </recommendedName>
</protein>
<dbReference type="Gramene" id="ERM95468">
    <property type="protein sequence ID" value="ERM95468"/>
    <property type="gene ID" value="AMTR_s00008p00261810"/>
</dbReference>
<dbReference type="Gene3D" id="1.20.190.20">
    <property type="entry name" value="14-3-3 domain"/>
    <property type="match status" value="1"/>
</dbReference>
<dbReference type="SUPFAM" id="SSF48445">
    <property type="entry name" value="14-3-3 protein"/>
    <property type="match status" value="1"/>
</dbReference>
<evidence type="ECO:0000256" key="1">
    <source>
        <dbReference type="ARBA" id="ARBA00006141"/>
    </source>
</evidence>
<dbReference type="Proteomes" id="UP000017836">
    <property type="component" value="Unassembled WGS sequence"/>
</dbReference>
<dbReference type="GO" id="GO:0007165">
    <property type="term" value="P:signal transduction"/>
    <property type="evidence" value="ECO:0000318"/>
    <property type="project" value="GO_Central"/>
</dbReference>
<keyword evidence="4" id="KW-1185">Reference proteome</keyword>
<dbReference type="eggNOG" id="KOG0841">
    <property type="taxonomic scope" value="Eukaryota"/>
</dbReference>
<dbReference type="PRINTS" id="PR00305">
    <property type="entry name" value="1433ZETA"/>
</dbReference>
<name>W1NIW7_AMBTC</name>
<dbReference type="GO" id="GO:0008104">
    <property type="term" value="P:intracellular protein localization"/>
    <property type="evidence" value="ECO:0000318"/>
    <property type="project" value="GO_Central"/>
</dbReference>
<reference evidence="4" key="1">
    <citation type="journal article" date="2013" name="Science">
        <title>The Amborella genome and the evolution of flowering plants.</title>
        <authorList>
            <consortium name="Amborella Genome Project"/>
        </authorList>
    </citation>
    <scope>NUCLEOTIDE SEQUENCE [LARGE SCALE GENOMIC DNA]</scope>
</reference>
<dbReference type="InterPro" id="IPR023410">
    <property type="entry name" value="14-3-3_domain"/>
</dbReference>
<dbReference type="STRING" id="13333.W1NIW7"/>
<sequence>MHNWQSTTQQKGTQHAFLAFQSLVQPRRASCREVKNIERVEDEPHCLAIITDYLSRIESEIVSICEDVHHLLDSYLIPSEDSAEARVFHWQMKADYFRYLAEIKTDERKLIQAYKAHVNYEGAMRIVKVELRPVNPTRLVAALNFAVFKADILNSTEDAYALAVEVEGDQYIEEAQRRESGRVLFSDSLVLVGEDEQPSNPLSYKMLVQNFCCYILGAV</sequence>
<dbReference type="PANTHER" id="PTHR18860">
    <property type="entry name" value="14-3-3 PROTEIN"/>
    <property type="match status" value="1"/>
</dbReference>
<dbReference type="AlphaFoldDB" id="W1NIW7"/>
<evidence type="ECO:0000313" key="3">
    <source>
        <dbReference type="EMBL" id="ERM95468.1"/>
    </source>
</evidence>
<dbReference type="CDD" id="cd08774">
    <property type="entry name" value="14-3-3"/>
    <property type="match status" value="1"/>
</dbReference>
<dbReference type="SMART" id="SM00101">
    <property type="entry name" value="14_3_3"/>
    <property type="match status" value="1"/>
</dbReference>
<dbReference type="InterPro" id="IPR036815">
    <property type="entry name" value="14-3-3_dom_sf"/>
</dbReference>
<evidence type="ECO:0000313" key="4">
    <source>
        <dbReference type="Proteomes" id="UP000017836"/>
    </source>
</evidence>
<dbReference type="GO" id="GO:0005737">
    <property type="term" value="C:cytoplasm"/>
    <property type="evidence" value="ECO:0000318"/>
    <property type="project" value="GO_Central"/>
</dbReference>
<accession>W1NIW7</accession>